<proteinExistence type="predicted"/>
<dbReference type="AlphaFoldDB" id="A0A7D5GLU3"/>
<dbReference type="Proteomes" id="UP000509241">
    <property type="component" value="Chromosome"/>
</dbReference>
<feature type="transmembrane region" description="Helical" evidence="1">
    <location>
        <begin position="254"/>
        <end position="271"/>
    </location>
</feature>
<protein>
    <submittedName>
        <fullName evidence="2">Uncharacterized protein</fullName>
    </submittedName>
</protein>
<reference evidence="2 3" key="1">
    <citation type="submission" date="2020-07" db="EMBL/GenBank/DDBJ databases">
        <authorList>
            <person name="Cui H."/>
        </authorList>
    </citation>
    <scope>NUCLEOTIDE SEQUENCE [LARGE SCALE GENOMIC DNA]</scope>
    <source>
        <strain evidence="2 3">YPL8</strain>
    </source>
</reference>
<dbReference type="RefSeq" id="WP_179261345.1">
    <property type="nucleotide sequence ID" value="NZ_CP058601.1"/>
</dbReference>
<evidence type="ECO:0000313" key="3">
    <source>
        <dbReference type="Proteomes" id="UP000509241"/>
    </source>
</evidence>
<gene>
    <name evidence="2" type="ORF">HYG82_12450</name>
</gene>
<name>A0A7D5GLU3_9EURY</name>
<organism evidence="2 3">
    <name type="scientific">Natrinema halophilum</name>
    <dbReference type="NCBI Taxonomy" id="1699371"/>
    <lineage>
        <taxon>Archaea</taxon>
        <taxon>Methanobacteriati</taxon>
        <taxon>Methanobacteriota</taxon>
        <taxon>Stenosarchaea group</taxon>
        <taxon>Halobacteria</taxon>
        <taxon>Halobacteriales</taxon>
        <taxon>Natrialbaceae</taxon>
        <taxon>Natrinema</taxon>
    </lineage>
</organism>
<evidence type="ECO:0000313" key="2">
    <source>
        <dbReference type="EMBL" id="QLG49612.1"/>
    </source>
</evidence>
<accession>A0A7D5GLU3</accession>
<keyword evidence="3" id="KW-1185">Reference proteome</keyword>
<keyword evidence="1" id="KW-0812">Transmembrane</keyword>
<dbReference type="OrthoDB" id="275810at2157"/>
<evidence type="ECO:0000256" key="1">
    <source>
        <dbReference type="SAM" id="Phobius"/>
    </source>
</evidence>
<dbReference type="KEGG" id="haly:HYG82_12450"/>
<keyword evidence="1" id="KW-0472">Membrane</keyword>
<sequence>MAQLIALVVAGVFVLFGGVVLSRASEVYERYTTIEELETESDNRIEPGRETTIRGPVYVSEPAVPDRNPLDLNGGGSPALWAWRVRQKEGTGGQGGGSRWRTVDGELAVGEFAIDHSWDRVRVDAATLPIRRDDGPTDPFDSSQCYLGDPAEDVYLGELDPVNRLLERTGLASEDGVLSDVEFTISVGGTTSMPDKYQATVVRSGDELLVRGELTETVDGYVLRGTEATPLVIAAGDLEAQRDRGRSEVHMRRVVGGALIVLGAFVAILGVL</sequence>
<keyword evidence="1" id="KW-1133">Transmembrane helix</keyword>
<dbReference type="EMBL" id="CP058601">
    <property type="protein sequence ID" value="QLG49612.1"/>
    <property type="molecule type" value="Genomic_DNA"/>
</dbReference>
<dbReference type="GeneID" id="56034115"/>